<dbReference type="RefSeq" id="WP_128699637.1">
    <property type="nucleotide sequence ID" value="NZ_CP019384.1"/>
</dbReference>
<organism evidence="13 14">
    <name type="scientific">Velamenicoccus archaeovorus</name>
    <dbReference type="NCBI Taxonomy" id="1930593"/>
    <lineage>
        <taxon>Bacteria</taxon>
        <taxon>Pseudomonadati</taxon>
        <taxon>Candidatus Omnitrophota</taxon>
        <taxon>Candidatus Velamenicoccus</taxon>
    </lineage>
</organism>
<keyword evidence="9 12" id="KW-0119">Carbohydrate metabolism</keyword>
<keyword evidence="6" id="KW-0963">Cytoplasm</keyword>
<dbReference type="Pfam" id="PF02446">
    <property type="entry name" value="Glyco_hydro_77"/>
    <property type="match status" value="1"/>
</dbReference>
<dbReference type="PANTHER" id="PTHR32518">
    <property type="match status" value="1"/>
</dbReference>
<dbReference type="GO" id="GO:0004134">
    <property type="term" value="F:4-alpha-glucanotransferase activity"/>
    <property type="evidence" value="ECO:0007669"/>
    <property type="project" value="UniProtKB-EC"/>
</dbReference>
<proteinExistence type="inferred from homology"/>
<dbReference type="NCBIfam" id="TIGR00217">
    <property type="entry name" value="malQ"/>
    <property type="match status" value="1"/>
</dbReference>
<evidence type="ECO:0000256" key="4">
    <source>
        <dbReference type="ARBA" id="ARBA00012560"/>
    </source>
</evidence>
<evidence type="ECO:0000313" key="13">
    <source>
        <dbReference type="EMBL" id="QAT16996.1"/>
    </source>
</evidence>
<evidence type="ECO:0000256" key="11">
    <source>
        <dbReference type="ARBA" id="ARBA00031501"/>
    </source>
</evidence>
<evidence type="ECO:0000256" key="10">
    <source>
        <dbReference type="ARBA" id="ARBA00031423"/>
    </source>
</evidence>
<accession>A0A410P4A0</accession>
<evidence type="ECO:0000256" key="12">
    <source>
        <dbReference type="RuleBase" id="RU361207"/>
    </source>
</evidence>
<evidence type="ECO:0000256" key="8">
    <source>
        <dbReference type="ARBA" id="ARBA00022679"/>
    </source>
</evidence>
<dbReference type="AlphaFoldDB" id="A0A410P4A0"/>
<evidence type="ECO:0000256" key="6">
    <source>
        <dbReference type="ARBA" id="ARBA00022490"/>
    </source>
</evidence>
<dbReference type="PANTHER" id="PTHR32518:SF3">
    <property type="entry name" value="4-ALPHA-GLUCANOTRANSFERASE"/>
    <property type="match status" value="1"/>
</dbReference>
<dbReference type="SUPFAM" id="SSF51445">
    <property type="entry name" value="(Trans)glycosidases"/>
    <property type="match status" value="1"/>
</dbReference>
<comment type="subcellular location">
    <subcellularLocation>
        <location evidence="2">Cytoplasm</location>
    </subcellularLocation>
</comment>
<dbReference type="OrthoDB" id="9811841at2"/>
<dbReference type="EC" id="2.4.1.25" evidence="4 12"/>
<sequence>MTSFPNYTYLLSTITADQWKRIGIHRRAGVVVPLFSVYSAKSTGIGELPDIHLLVDWCKACGMSIIQLLPMNDTGFDFRPYDAQSMFALDPLYLRLEKLKGADIKPFLPRLLEIKDKFPAGRPRVDYQIKKAKLDLLWDIFSSISPEGADGFGSFLKDNAFWIEDYALFKVIKERNGGMGWEGWPEDLKNRGKTALQAFREAYRQNILFHQWLQWQLFEQFRDARSYAQKNNVLLMGDIPFLVSRDSADVWSHQDCFKLDLSSGAPPDLLYSKGQRWGMPPFNWDRIAHHRYDYVIEKLKYAQNFYDLYRIDHVVGIFRVWTIPLSEPPENGGLNGAFDPADENTWEKHGKDLLTLMVKHSSMLACAEDLGTVPNCCFKVLNEMGIPGIDVQRWMREWGKSYAFKSPEDYRKCALATIATHDMSNLCAWWDFECGTVDEALFRRNCEKKNIAFDRIKETLFDTAASRHGRLRWKQEIDTEEKLLGVLETTPSEAWALLDMYRGSFKEKRQFLQFLDLEKENPDSCSTTFIKNALTKIQESACIFGIQLIQDYLDLDQLYEVDPWENRINFPGTLSEKNWTLVLPLSLDDILALPINSVLKSINEACGRR</sequence>
<dbReference type="GO" id="GO:0005975">
    <property type="term" value="P:carbohydrate metabolic process"/>
    <property type="evidence" value="ECO:0007669"/>
    <property type="project" value="InterPro"/>
</dbReference>
<reference evidence="13 14" key="1">
    <citation type="submission" date="2017-01" db="EMBL/GenBank/DDBJ databases">
        <title>First insights into the biology of 'candidatus Vampirococcus archaeovorus'.</title>
        <authorList>
            <person name="Kizina J."/>
            <person name="Jordan S."/>
            <person name="Stueber K."/>
            <person name="Reinhardt R."/>
            <person name="Harder J."/>
        </authorList>
    </citation>
    <scope>NUCLEOTIDE SEQUENCE [LARGE SCALE GENOMIC DNA]</scope>
    <source>
        <strain evidence="13 14">LiM</strain>
    </source>
</reference>
<dbReference type="KEGG" id="vai:BU251_04235"/>
<name>A0A410P4A0_VELA1</name>
<evidence type="ECO:0000313" key="14">
    <source>
        <dbReference type="Proteomes" id="UP000287243"/>
    </source>
</evidence>
<dbReference type="Gene3D" id="3.20.20.80">
    <property type="entry name" value="Glycosidases"/>
    <property type="match status" value="1"/>
</dbReference>
<evidence type="ECO:0000256" key="5">
    <source>
        <dbReference type="ARBA" id="ARBA00020295"/>
    </source>
</evidence>
<gene>
    <name evidence="13" type="ORF">BU251_04235</name>
</gene>
<keyword evidence="8 12" id="KW-0808">Transferase</keyword>
<protein>
    <recommendedName>
        <fullName evidence="5 12">4-alpha-glucanotransferase</fullName>
        <ecNumber evidence="4 12">2.4.1.25</ecNumber>
    </recommendedName>
    <alternativeName>
        <fullName evidence="10 12">Amylomaltase</fullName>
    </alternativeName>
    <alternativeName>
        <fullName evidence="11 12">Disproportionating enzyme</fullName>
    </alternativeName>
</protein>
<comment type="similarity">
    <text evidence="3 12">Belongs to the disproportionating enzyme family.</text>
</comment>
<dbReference type="EMBL" id="CP019384">
    <property type="protein sequence ID" value="QAT16996.1"/>
    <property type="molecule type" value="Genomic_DNA"/>
</dbReference>
<dbReference type="InterPro" id="IPR003385">
    <property type="entry name" value="Glyco_hydro_77"/>
</dbReference>
<comment type="catalytic activity">
    <reaction evidence="1 12">
        <text>Transfers a segment of a (1-&gt;4)-alpha-D-glucan to a new position in an acceptor, which may be glucose or a (1-&gt;4)-alpha-D-glucan.</text>
        <dbReference type="EC" id="2.4.1.25"/>
    </reaction>
</comment>
<dbReference type="GO" id="GO:0005737">
    <property type="term" value="C:cytoplasm"/>
    <property type="evidence" value="ECO:0007669"/>
    <property type="project" value="UniProtKB-SubCell"/>
</dbReference>
<evidence type="ECO:0000256" key="1">
    <source>
        <dbReference type="ARBA" id="ARBA00000439"/>
    </source>
</evidence>
<dbReference type="Proteomes" id="UP000287243">
    <property type="component" value="Chromosome"/>
</dbReference>
<keyword evidence="14" id="KW-1185">Reference proteome</keyword>
<dbReference type="InterPro" id="IPR017853">
    <property type="entry name" value="GH"/>
</dbReference>
<evidence type="ECO:0000256" key="7">
    <source>
        <dbReference type="ARBA" id="ARBA00022676"/>
    </source>
</evidence>
<evidence type="ECO:0000256" key="3">
    <source>
        <dbReference type="ARBA" id="ARBA00005684"/>
    </source>
</evidence>
<evidence type="ECO:0000256" key="9">
    <source>
        <dbReference type="ARBA" id="ARBA00023277"/>
    </source>
</evidence>
<keyword evidence="7 12" id="KW-0328">Glycosyltransferase</keyword>
<evidence type="ECO:0000256" key="2">
    <source>
        <dbReference type="ARBA" id="ARBA00004496"/>
    </source>
</evidence>